<proteinExistence type="predicted"/>
<evidence type="ECO:0000256" key="1">
    <source>
        <dbReference type="SAM" id="Phobius"/>
    </source>
</evidence>
<dbReference type="RefSeq" id="XP_042930596.1">
    <property type="nucleotide sequence ID" value="XM_043074662.1"/>
</dbReference>
<dbReference type="EMBL" id="CAAKNF010000196">
    <property type="protein sequence ID" value="VIO88078.1"/>
    <property type="molecule type" value="Genomic_DNA"/>
</dbReference>
<keyword evidence="1" id="KW-0812">Transmembrane</keyword>
<reference evidence="5" key="4">
    <citation type="submission" date="2019-12" db="UniProtKB">
        <authorList>
            <consortium name="WormBaseParasite"/>
        </authorList>
    </citation>
    <scope>IDENTIFICATION</scope>
</reference>
<dbReference type="AlphaFoldDB" id="A0A1P6BMK9"/>
<protein>
    <submittedName>
        <fullName evidence="2 5">Bm14192, isoform a</fullName>
    </submittedName>
</protein>
<accession>A0A1P6BMK9</accession>
<feature type="transmembrane region" description="Helical" evidence="1">
    <location>
        <begin position="12"/>
        <end position="29"/>
    </location>
</feature>
<accession>A0A4E9EV17</accession>
<dbReference type="EMBL" id="LN856943">
    <property type="protein sequence ID" value="CDP95433.1"/>
    <property type="molecule type" value="Genomic_DNA"/>
</dbReference>
<sequence>MIRSIGFQRRIDIWLICSMIFVFVNMDIWRSNLFRLILPLLFHSHRRIAKKDETSLYAINIKPEEKGSKE</sequence>
<dbReference type="WBParaSite" id="Bm14192.1">
    <property type="protein sequence ID" value="Bm14192.1"/>
    <property type="gene ID" value="WBGene00234453"/>
</dbReference>
<name>A0A1P6BMK9_BRUMA</name>
<dbReference type="CTD" id="66058002"/>
<keyword evidence="4" id="KW-1185">Reference proteome</keyword>
<evidence type="ECO:0000313" key="4">
    <source>
        <dbReference type="Proteomes" id="UP000006672"/>
    </source>
</evidence>
<dbReference type="KEGG" id="bmy:BM_BM14192"/>
<dbReference type="GeneID" id="66058002"/>
<reference evidence="2" key="2">
    <citation type="submission" date="2012-12" db="EMBL/GenBank/DDBJ databases">
        <authorList>
            <consortium name="WormBase Consortium"/>
            <person name="Ghedin E."/>
            <person name="Paulini M."/>
        </authorList>
    </citation>
    <scope>NUCLEOTIDE SEQUENCE</scope>
    <source>
        <strain evidence="2">FR3</strain>
    </source>
</reference>
<evidence type="ECO:0000313" key="3">
    <source>
        <dbReference type="EMBL" id="VIO88078.1"/>
    </source>
</evidence>
<evidence type="ECO:0000313" key="5">
    <source>
        <dbReference type="WBParaSite" id="Bm14192.1"/>
    </source>
</evidence>
<reference evidence="2 4" key="1">
    <citation type="journal article" date="2007" name="Science">
        <title>Draft genome of the filarial nematode parasite Brugia malayi.</title>
        <authorList>
            <person name="Ghedin E."/>
            <person name="Wang S."/>
            <person name="Spiro D."/>
            <person name="Caler E."/>
            <person name="Zhao Q."/>
            <person name="Crabtree J."/>
            <person name="Allen J.E."/>
            <person name="Delcher A.L."/>
            <person name="Guiliano D.B."/>
            <person name="Miranda-Saavedra D."/>
            <person name="Angiuoli S.V."/>
            <person name="Creasy T."/>
            <person name="Amedeo P."/>
            <person name="Haas B."/>
            <person name="El-Sayed N.M."/>
            <person name="Wortman J.R."/>
            <person name="Feldblyum T."/>
            <person name="Tallon L."/>
            <person name="Schatz M."/>
            <person name="Shumway M."/>
            <person name="Koo H."/>
            <person name="Salzberg S.L."/>
            <person name="Schobel S."/>
            <person name="Pertea M."/>
            <person name="Pop M."/>
            <person name="White O."/>
            <person name="Barton G.J."/>
            <person name="Carlow C.K."/>
            <person name="Crawford M.J."/>
            <person name="Daub J."/>
            <person name="Dimmic M.W."/>
            <person name="Estes C.F."/>
            <person name="Foster J.M."/>
            <person name="Ganatra M."/>
            <person name="Gregory W.F."/>
            <person name="Johnson N.M."/>
            <person name="Jin J."/>
            <person name="Komuniecki R."/>
            <person name="Korf I."/>
            <person name="Kumar S."/>
            <person name="Laney S."/>
            <person name="Li B.W."/>
            <person name="Li W."/>
            <person name="Lindblom T.H."/>
            <person name="Lustigman S."/>
            <person name="Ma D."/>
            <person name="Maina C.V."/>
            <person name="Martin D.M."/>
            <person name="McCarter J.P."/>
            <person name="McReynolds L."/>
            <person name="Mitreva M."/>
            <person name="Nutman T.B."/>
            <person name="Parkinson J."/>
            <person name="Peregrin-Alvarez J.M."/>
            <person name="Poole C."/>
            <person name="Ren Q."/>
            <person name="Saunders L."/>
            <person name="Sluder A.E."/>
            <person name="Smith K."/>
            <person name="Stanke M."/>
            <person name="Unnasch T.R."/>
            <person name="Ware J."/>
            <person name="Wei A.D."/>
            <person name="Weil G."/>
            <person name="Williams D.J."/>
            <person name="Zhang Y."/>
            <person name="Williams S.A."/>
            <person name="Fraser-Liggett C."/>
            <person name="Slatko B."/>
            <person name="Blaxter M.L."/>
            <person name="Scott A.L."/>
        </authorList>
    </citation>
    <scope>NUCLEOTIDE SEQUENCE</scope>
    <source>
        <strain evidence="2 4">FR3</strain>
    </source>
</reference>
<keyword evidence="1" id="KW-1133">Transmembrane helix</keyword>
<reference evidence="3" key="3">
    <citation type="submission" date="2019-04" db="EMBL/GenBank/DDBJ databases">
        <authorList>
            <person name="Howe K."/>
            <person name="Paulini M."/>
            <person name="Williams G."/>
        </authorList>
    </citation>
    <scope>NUCLEOTIDE SEQUENCE [LARGE SCALE GENOMIC DNA]</scope>
    <source>
        <strain evidence="3">FR3</strain>
    </source>
</reference>
<evidence type="ECO:0000313" key="2">
    <source>
        <dbReference type="EMBL" id="CDP95433.1"/>
    </source>
</evidence>
<organism evidence="2">
    <name type="scientific">Brugia malayi</name>
    <name type="common">Filarial nematode worm</name>
    <dbReference type="NCBI Taxonomy" id="6279"/>
    <lineage>
        <taxon>Eukaryota</taxon>
        <taxon>Metazoa</taxon>
        <taxon>Ecdysozoa</taxon>
        <taxon>Nematoda</taxon>
        <taxon>Chromadorea</taxon>
        <taxon>Rhabditida</taxon>
        <taxon>Spirurina</taxon>
        <taxon>Spiruromorpha</taxon>
        <taxon>Filarioidea</taxon>
        <taxon>Onchocercidae</taxon>
        <taxon>Brugia</taxon>
    </lineage>
</organism>
<keyword evidence="1" id="KW-0472">Membrane</keyword>
<dbReference type="Proteomes" id="UP000006672">
    <property type="component" value="Unassembled WGS sequence"/>
</dbReference>
<gene>
    <name evidence="2 5" type="primary">Bm14192</name>
    <name evidence="3" type="ORF">BM_BM14192</name>
    <name evidence="2" type="ORF">BM_Bm14192</name>
</gene>